<name>A0A8J3E2X2_9PROT</name>
<accession>A0A8J3E2X2</accession>
<dbReference type="HAMAP" id="MF_00489">
    <property type="entry name" value="UPF0178"/>
    <property type="match status" value="1"/>
</dbReference>
<organism evidence="3 4">
    <name type="scientific">Aliidongia dinghuensis</name>
    <dbReference type="NCBI Taxonomy" id="1867774"/>
    <lineage>
        <taxon>Bacteria</taxon>
        <taxon>Pseudomonadati</taxon>
        <taxon>Pseudomonadota</taxon>
        <taxon>Alphaproteobacteria</taxon>
        <taxon>Rhodospirillales</taxon>
        <taxon>Dongiaceae</taxon>
        <taxon>Aliidongia</taxon>
    </lineage>
</organism>
<reference evidence="3" key="2">
    <citation type="submission" date="2020-09" db="EMBL/GenBank/DDBJ databases">
        <authorList>
            <person name="Sun Q."/>
            <person name="Zhou Y."/>
        </authorList>
    </citation>
    <scope>NUCLEOTIDE SEQUENCE</scope>
    <source>
        <strain evidence="3">CGMCC 1.15725</strain>
    </source>
</reference>
<sequence>MVELYLDADACPVREEAYKVADRHGLVVHVVTAGNVRVPWHPLKRLVLVEAGPDAADDWIAERIRPGDICVTSDVPLAARCLKAGGQAVGPTGRRFTPDNIGEALAARELARHLRELGEPGGGQRPLAARDRSRFLDALEQLVQAGKRSA</sequence>
<dbReference type="PANTHER" id="PTHR35146">
    <property type="entry name" value="UPF0178 PROTEIN YAII"/>
    <property type="match status" value="1"/>
</dbReference>
<evidence type="ECO:0000256" key="1">
    <source>
        <dbReference type="ARBA" id="ARBA00008522"/>
    </source>
</evidence>
<proteinExistence type="inferred from homology"/>
<dbReference type="NCBIfam" id="NF001095">
    <property type="entry name" value="PRK00124.1"/>
    <property type="match status" value="1"/>
</dbReference>
<keyword evidence="4" id="KW-1185">Reference proteome</keyword>
<protein>
    <recommendedName>
        <fullName evidence="2">UPF0178 protein GCM10011611_04510</fullName>
    </recommendedName>
</protein>
<comment type="caution">
    <text evidence="3">The sequence shown here is derived from an EMBL/GenBank/DDBJ whole genome shotgun (WGS) entry which is preliminary data.</text>
</comment>
<dbReference type="AlphaFoldDB" id="A0A8J3E2X2"/>
<gene>
    <name evidence="3" type="ORF">GCM10011611_04510</name>
</gene>
<comment type="similarity">
    <text evidence="1 2">Belongs to the UPF0178 family.</text>
</comment>
<evidence type="ECO:0000256" key="2">
    <source>
        <dbReference type="HAMAP-Rule" id="MF_00489"/>
    </source>
</evidence>
<evidence type="ECO:0000313" key="3">
    <source>
        <dbReference type="EMBL" id="GGF02105.1"/>
    </source>
</evidence>
<dbReference type="InterPro" id="IPR003791">
    <property type="entry name" value="UPF0178"/>
</dbReference>
<dbReference type="Pfam" id="PF02639">
    <property type="entry name" value="DUF188"/>
    <property type="match status" value="1"/>
</dbReference>
<evidence type="ECO:0000313" key="4">
    <source>
        <dbReference type="Proteomes" id="UP000646365"/>
    </source>
</evidence>
<dbReference type="PANTHER" id="PTHR35146:SF1">
    <property type="entry name" value="UPF0178 PROTEIN YAII"/>
    <property type="match status" value="1"/>
</dbReference>
<dbReference type="RefSeq" id="WP_189041990.1">
    <property type="nucleotide sequence ID" value="NZ_BMJQ01000001.1"/>
</dbReference>
<dbReference type="EMBL" id="BMJQ01000001">
    <property type="protein sequence ID" value="GGF02105.1"/>
    <property type="molecule type" value="Genomic_DNA"/>
</dbReference>
<dbReference type="Proteomes" id="UP000646365">
    <property type="component" value="Unassembled WGS sequence"/>
</dbReference>
<reference evidence="3" key="1">
    <citation type="journal article" date="2014" name="Int. J. Syst. Evol. Microbiol.">
        <title>Complete genome sequence of Corynebacterium casei LMG S-19264T (=DSM 44701T), isolated from a smear-ripened cheese.</title>
        <authorList>
            <consortium name="US DOE Joint Genome Institute (JGI-PGF)"/>
            <person name="Walter F."/>
            <person name="Albersmeier A."/>
            <person name="Kalinowski J."/>
            <person name="Ruckert C."/>
        </authorList>
    </citation>
    <scope>NUCLEOTIDE SEQUENCE</scope>
    <source>
        <strain evidence="3">CGMCC 1.15725</strain>
    </source>
</reference>